<accession>A0A2M4D8Y2</accession>
<feature type="chain" id="PRO_5014785788" evidence="1">
    <location>
        <begin position="16"/>
        <end position="136"/>
    </location>
</feature>
<reference evidence="2" key="1">
    <citation type="submission" date="2018-01" db="EMBL/GenBank/DDBJ databases">
        <title>An insight into the sialome of Amazonian anophelines.</title>
        <authorList>
            <person name="Ribeiro J.M."/>
            <person name="Scarpassa V."/>
            <person name="Calvo E."/>
        </authorList>
    </citation>
    <scope>NUCLEOTIDE SEQUENCE</scope>
</reference>
<evidence type="ECO:0000256" key="1">
    <source>
        <dbReference type="SAM" id="SignalP"/>
    </source>
</evidence>
<sequence>MAFLCFLLFFPCVQQTTTTTQPIPIRFSFRLLRFPSCTHLLLLICFFHGIAWSCHAVVRSFQFVFMLFIECVTRCHTATRSTSCAAAPLSNARVVSRTASYMESGRAGVSRKGVTYIANGTLELEIDIYIYTFSRY</sequence>
<organism evidence="2">
    <name type="scientific">Anopheles darlingi</name>
    <name type="common">Mosquito</name>
    <dbReference type="NCBI Taxonomy" id="43151"/>
    <lineage>
        <taxon>Eukaryota</taxon>
        <taxon>Metazoa</taxon>
        <taxon>Ecdysozoa</taxon>
        <taxon>Arthropoda</taxon>
        <taxon>Hexapoda</taxon>
        <taxon>Insecta</taxon>
        <taxon>Pterygota</taxon>
        <taxon>Neoptera</taxon>
        <taxon>Endopterygota</taxon>
        <taxon>Diptera</taxon>
        <taxon>Nematocera</taxon>
        <taxon>Culicoidea</taxon>
        <taxon>Culicidae</taxon>
        <taxon>Anophelinae</taxon>
        <taxon>Anopheles</taxon>
    </lineage>
</organism>
<proteinExistence type="predicted"/>
<evidence type="ECO:0000313" key="2">
    <source>
        <dbReference type="EMBL" id="MBW73987.1"/>
    </source>
</evidence>
<dbReference type="AlphaFoldDB" id="A0A2M4D8Y2"/>
<keyword evidence="1" id="KW-0732">Signal</keyword>
<feature type="signal peptide" evidence="1">
    <location>
        <begin position="1"/>
        <end position="15"/>
    </location>
</feature>
<dbReference type="EMBL" id="GGFL01009809">
    <property type="protein sequence ID" value="MBW73987.1"/>
    <property type="molecule type" value="Transcribed_RNA"/>
</dbReference>
<name>A0A2M4D8Y2_ANODA</name>
<protein>
    <submittedName>
        <fullName evidence="2">Putative secreted protein</fullName>
    </submittedName>
</protein>